<evidence type="ECO:0000313" key="3">
    <source>
        <dbReference type="Proteomes" id="UP000326857"/>
    </source>
</evidence>
<dbReference type="AlphaFoldDB" id="A0A5E7YVB8"/>
<reference evidence="2 3" key="1">
    <citation type="submission" date="2019-09" db="EMBL/GenBank/DDBJ databases">
        <authorList>
            <person name="Dittami M. S."/>
        </authorList>
    </citation>
    <scope>NUCLEOTIDE SEQUENCE [LARGE SCALE GENOMIC DNA]</scope>
    <source>
        <strain evidence="2">SPHINGO391</strain>
    </source>
</reference>
<dbReference type="SUPFAM" id="SSF89796">
    <property type="entry name" value="CoA-transferase family III (CaiB/BaiF)"/>
    <property type="match status" value="1"/>
</dbReference>
<organism evidence="2 3">
    <name type="scientific">Sphingomonas aurantiaca</name>
    <dbReference type="NCBI Taxonomy" id="185949"/>
    <lineage>
        <taxon>Bacteria</taxon>
        <taxon>Pseudomonadati</taxon>
        <taxon>Pseudomonadota</taxon>
        <taxon>Alphaproteobacteria</taxon>
        <taxon>Sphingomonadales</taxon>
        <taxon>Sphingomonadaceae</taxon>
        <taxon>Sphingomonas</taxon>
    </lineage>
</organism>
<dbReference type="PANTHER" id="PTHR48207:SF3">
    <property type="entry name" value="SUCCINATE--HYDROXYMETHYLGLUTARATE COA-TRANSFERASE"/>
    <property type="match status" value="1"/>
</dbReference>
<dbReference type="Gene3D" id="3.40.50.10540">
    <property type="entry name" value="Crotonobetainyl-coa:carnitine coa-transferase, domain 1"/>
    <property type="match status" value="1"/>
</dbReference>
<proteinExistence type="predicted"/>
<dbReference type="EMBL" id="CABVLI010000033">
    <property type="protein sequence ID" value="VVT09125.1"/>
    <property type="molecule type" value="Genomic_DNA"/>
</dbReference>
<dbReference type="RefSeq" id="WP_234422598.1">
    <property type="nucleotide sequence ID" value="NZ_LR701528.1"/>
</dbReference>
<dbReference type="GO" id="GO:0008410">
    <property type="term" value="F:CoA-transferase activity"/>
    <property type="evidence" value="ECO:0007669"/>
    <property type="project" value="TreeGrafter"/>
</dbReference>
<sequence>MEAKPHPLAGLKVIELARILAGPWAGQVLADLGADVVKIESPAGDDTRTWGPPFTDNPDGTRDAAYFHAANRGKRSVVADFTTPEGQAIVRDLIADADVVIENFKVGGLVKYGLDYASLAAINPRLVYCSITGFGQDGPYAPRAGYDFIVQGMSGIMDLTGEPDGAPQKIGVAFADIMTGLYSVIAIQAALAMRERTGKGQQIDMALLDTMTGVLANQAMNWFASGVSPTRVGNAHMNVCPYAVFPTSDGWFILAVGNDGQFRRFCDAMDLPDMRDDPRFATNAGRLAFKDILFAGIEAATSQVPKLALLARLEAVGVPAGPINTVAQAFNDPQVIARGMRIDAERPDGSTIPGLRTPIRFSDADLATGRAAPTLPRPSS</sequence>
<name>A0A5E7YVB8_9SPHN</name>
<keyword evidence="1 2" id="KW-0808">Transferase</keyword>
<dbReference type="InterPro" id="IPR050483">
    <property type="entry name" value="CoA-transferase_III_domain"/>
</dbReference>
<gene>
    <name evidence="2" type="primary">uctC</name>
    <name evidence="2" type="ORF">SPHINGO391_390272</name>
</gene>
<dbReference type="Gene3D" id="3.30.1540.10">
    <property type="entry name" value="formyl-coa transferase, domain 3"/>
    <property type="match status" value="1"/>
</dbReference>
<dbReference type="InterPro" id="IPR003673">
    <property type="entry name" value="CoA-Trfase_fam_III"/>
</dbReference>
<dbReference type="Pfam" id="PF02515">
    <property type="entry name" value="CoA_transf_3"/>
    <property type="match status" value="1"/>
</dbReference>
<evidence type="ECO:0000256" key="1">
    <source>
        <dbReference type="ARBA" id="ARBA00022679"/>
    </source>
</evidence>
<dbReference type="Proteomes" id="UP000326857">
    <property type="component" value="Unassembled WGS sequence"/>
</dbReference>
<protein>
    <submittedName>
        <fullName evidence="2">Acetyl-CoA:oxalate CoA-transferase</fullName>
        <ecNumber evidence="2">2.8.3.19</ecNumber>
    </submittedName>
</protein>
<dbReference type="InterPro" id="IPR044855">
    <property type="entry name" value="CoA-Trfase_III_dom3_sf"/>
</dbReference>
<evidence type="ECO:0000313" key="2">
    <source>
        <dbReference type="EMBL" id="VVT09125.1"/>
    </source>
</evidence>
<accession>A0A5E7YVB8</accession>
<dbReference type="EC" id="2.8.3.19" evidence="2"/>
<dbReference type="PANTHER" id="PTHR48207">
    <property type="entry name" value="SUCCINATE--HYDROXYMETHYLGLUTARATE COA-TRANSFERASE"/>
    <property type="match status" value="1"/>
</dbReference>
<dbReference type="InterPro" id="IPR023606">
    <property type="entry name" value="CoA-Trfase_III_dom_1_sf"/>
</dbReference>